<organism evidence="2 3">
    <name type="scientific">Bacteroides fluxus YIT 12057</name>
    <dbReference type="NCBI Taxonomy" id="763034"/>
    <lineage>
        <taxon>Bacteria</taxon>
        <taxon>Pseudomonadati</taxon>
        <taxon>Bacteroidota</taxon>
        <taxon>Bacteroidia</taxon>
        <taxon>Bacteroidales</taxon>
        <taxon>Bacteroidaceae</taxon>
        <taxon>Bacteroides</taxon>
    </lineage>
</organism>
<evidence type="ECO:0000313" key="2">
    <source>
        <dbReference type="EMBL" id="EGF52097.1"/>
    </source>
</evidence>
<reference evidence="2 3" key="1">
    <citation type="submission" date="2011-02" db="EMBL/GenBank/DDBJ databases">
        <authorList>
            <person name="Weinstock G."/>
            <person name="Sodergren E."/>
            <person name="Clifton S."/>
            <person name="Fulton L."/>
            <person name="Fulton B."/>
            <person name="Courtney L."/>
            <person name="Fronick C."/>
            <person name="Harrison M."/>
            <person name="Strong C."/>
            <person name="Farmer C."/>
            <person name="Delahaunty K."/>
            <person name="Markovic C."/>
            <person name="Hall O."/>
            <person name="Minx P."/>
            <person name="Tomlinson C."/>
            <person name="Mitreva M."/>
            <person name="Hou S."/>
            <person name="Chen J."/>
            <person name="Wollam A."/>
            <person name="Pepin K.H."/>
            <person name="Johnson M."/>
            <person name="Bhonagiri V."/>
            <person name="Zhang X."/>
            <person name="Suruliraj S."/>
            <person name="Warren W."/>
            <person name="Chinwalla A."/>
            <person name="Mardis E.R."/>
            <person name="Wilson R.K."/>
        </authorList>
    </citation>
    <scope>NUCLEOTIDE SEQUENCE [LARGE SCALE GENOMIC DNA]</scope>
    <source>
        <strain evidence="2 3">YIT 12057</strain>
    </source>
</reference>
<dbReference type="Gene3D" id="3.40.630.30">
    <property type="match status" value="1"/>
</dbReference>
<dbReference type="InterPro" id="IPR036527">
    <property type="entry name" value="SCP2_sterol-bd_dom_sf"/>
</dbReference>
<dbReference type="InterPro" id="IPR000182">
    <property type="entry name" value="GNAT_dom"/>
</dbReference>
<evidence type="ECO:0000313" key="3">
    <source>
        <dbReference type="Proteomes" id="UP000003416"/>
    </source>
</evidence>
<dbReference type="HOGENOM" id="CLU_050659_2_1_10"/>
<gene>
    <name evidence="2" type="ORF">HMPREF9446_03306</name>
</gene>
<dbReference type="CDD" id="cd04301">
    <property type="entry name" value="NAT_SF"/>
    <property type="match status" value="1"/>
</dbReference>
<dbReference type="eggNOG" id="COG4552">
    <property type="taxonomic scope" value="Bacteria"/>
</dbReference>
<protein>
    <submittedName>
        <fullName evidence="2">Acetyltransferase, GNAT family</fullName>
    </submittedName>
</protein>
<name>F3PX18_9BACE</name>
<accession>F3PX18</accession>
<dbReference type="GeneID" id="86050700"/>
<evidence type="ECO:0000259" key="1">
    <source>
        <dbReference type="PROSITE" id="PS51186"/>
    </source>
</evidence>
<dbReference type="RefSeq" id="WP_009126525.1">
    <property type="nucleotide sequence ID" value="NZ_GL882689.1"/>
</dbReference>
<comment type="caution">
    <text evidence="2">The sequence shown here is derived from an EMBL/GenBank/DDBJ whole genome shotgun (WGS) entry which is preliminary data.</text>
</comment>
<dbReference type="PROSITE" id="PS51186">
    <property type="entry name" value="GNAT"/>
    <property type="match status" value="1"/>
</dbReference>
<sequence>MLREKVKSLWKLCFNDSEEFTEMYFRLRYNNDVNIVLQSGEEVIAAAQMLPYPMTFGDTEIKTAYISGACTHPDYRNRGAMHELLSQAFIRMLHNHVVLSTLIPAEPWLFDYYARNGYAPVFNYRKSRFNAPATPLPQGSPALKATREYRQELYTYLNRKLRERPFCIQHTEQDFQVIMADLQSSKGCIFSLSQRGNTIALAVAYPTSDKSWCIGELVADTPETGTMLLQRICEKAGIPSVEILLPPAGNANSSPLGMARIINAKEILQLYAAAHPEVELNIRLSDEQVSANNGYYYLNNGKCMNSAKRLPGSHLALTIGELTEKIFAPLSPYMSLMLN</sequence>
<dbReference type="SUPFAM" id="SSF55729">
    <property type="entry name" value="Acyl-CoA N-acyltransferases (Nat)"/>
    <property type="match status" value="1"/>
</dbReference>
<keyword evidence="2" id="KW-0808">Transferase</keyword>
<dbReference type="AlphaFoldDB" id="F3PX18"/>
<dbReference type="InterPro" id="IPR016181">
    <property type="entry name" value="Acyl_CoA_acyltransferase"/>
</dbReference>
<proteinExistence type="predicted"/>
<dbReference type="InterPro" id="IPR051554">
    <property type="entry name" value="Acetyltransferase_Eis"/>
</dbReference>
<dbReference type="EMBL" id="AFBN01000096">
    <property type="protein sequence ID" value="EGF52097.1"/>
    <property type="molecule type" value="Genomic_DNA"/>
</dbReference>
<dbReference type="PANTHER" id="PTHR37817:SF1">
    <property type="entry name" value="N-ACETYLTRANSFERASE EIS"/>
    <property type="match status" value="1"/>
</dbReference>
<keyword evidence="3" id="KW-1185">Reference proteome</keyword>
<dbReference type="SUPFAM" id="SSF55718">
    <property type="entry name" value="SCP-like"/>
    <property type="match status" value="1"/>
</dbReference>
<dbReference type="STRING" id="763034.HMPREF9446_03306"/>
<dbReference type="GO" id="GO:0034069">
    <property type="term" value="F:aminoglycoside N-acetyltransferase activity"/>
    <property type="evidence" value="ECO:0007669"/>
    <property type="project" value="TreeGrafter"/>
</dbReference>
<dbReference type="Proteomes" id="UP000003416">
    <property type="component" value="Unassembled WGS sequence"/>
</dbReference>
<dbReference type="GO" id="GO:0030649">
    <property type="term" value="P:aminoglycoside antibiotic catabolic process"/>
    <property type="evidence" value="ECO:0007669"/>
    <property type="project" value="TreeGrafter"/>
</dbReference>
<feature type="domain" description="N-acetyltransferase" evidence="1">
    <location>
        <begin position="1"/>
        <end position="137"/>
    </location>
</feature>
<dbReference type="Pfam" id="PF13527">
    <property type="entry name" value="Acetyltransf_9"/>
    <property type="match status" value="1"/>
</dbReference>
<dbReference type="Gene3D" id="3.30.1050.10">
    <property type="entry name" value="SCP2 sterol-binding domain"/>
    <property type="match status" value="1"/>
</dbReference>
<dbReference type="PANTHER" id="PTHR37817">
    <property type="entry name" value="N-ACETYLTRANSFERASE EIS"/>
    <property type="match status" value="1"/>
</dbReference>